<dbReference type="KEGG" id="ttr:Tter_0351"/>
<dbReference type="RefSeq" id="WP_012874308.1">
    <property type="nucleotide sequence ID" value="NC_013525.1"/>
</dbReference>
<feature type="binding site" evidence="2">
    <location>
        <position position="10"/>
    </location>
    <ligand>
        <name>Zn(2+)</name>
        <dbReference type="ChEBI" id="CHEBI:29105"/>
        <label>1</label>
    </ligand>
</feature>
<keyword evidence="3" id="KW-0645">Protease</keyword>
<dbReference type="InterPro" id="IPR007035">
    <property type="entry name" value="Peptidase_M55"/>
</dbReference>
<dbReference type="Pfam" id="PF04951">
    <property type="entry name" value="Peptidase_M55"/>
    <property type="match status" value="1"/>
</dbReference>
<keyword evidence="3" id="KW-0378">Hydrolase</keyword>
<feature type="active site" description="Nucleophile" evidence="1">
    <location>
        <position position="115"/>
    </location>
</feature>
<feature type="binding site" evidence="2">
    <location>
        <position position="8"/>
    </location>
    <ligand>
        <name>Zn(2+)</name>
        <dbReference type="ChEBI" id="CHEBI:29105"/>
        <label>2</label>
    </ligand>
</feature>
<dbReference type="Proteomes" id="UP000000323">
    <property type="component" value="Chromosome 1"/>
</dbReference>
<dbReference type="AlphaFoldDB" id="D1CEB7"/>
<feature type="binding site" evidence="2">
    <location>
        <position position="134"/>
    </location>
    <ligand>
        <name>Zn(2+)</name>
        <dbReference type="ChEBI" id="CHEBI:29105"/>
        <label>2</label>
    </ligand>
</feature>
<proteinExistence type="predicted"/>
<dbReference type="GO" id="GO:0004177">
    <property type="term" value="F:aminopeptidase activity"/>
    <property type="evidence" value="ECO:0007669"/>
    <property type="project" value="UniProtKB-KW"/>
</dbReference>
<dbReference type="InterPro" id="IPR036177">
    <property type="entry name" value="Peptidase_M55_sf"/>
</dbReference>
<dbReference type="GO" id="GO:0046872">
    <property type="term" value="F:metal ion binding"/>
    <property type="evidence" value="ECO:0007669"/>
    <property type="project" value="UniProtKB-KW"/>
</dbReference>
<reference evidence="4" key="1">
    <citation type="journal article" date="2010" name="Stand. Genomic Sci.">
        <title>Complete genome sequence of 'Thermobaculum terrenum' type strain (YNP1).</title>
        <authorList>
            <person name="Kiss H."/>
            <person name="Cleland D."/>
            <person name="Lapidus A."/>
            <person name="Lucas S."/>
            <person name="Glavina Del Rio T."/>
            <person name="Nolan M."/>
            <person name="Tice H."/>
            <person name="Han C."/>
            <person name="Goodwin L."/>
            <person name="Pitluck S."/>
            <person name="Liolios K."/>
            <person name="Ivanova N."/>
            <person name="Mavromatis K."/>
            <person name="Ovchinnikova G."/>
            <person name="Pati A."/>
            <person name="Chen A."/>
            <person name="Palaniappan K."/>
            <person name="Land M."/>
            <person name="Hauser L."/>
            <person name="Chang Y."/>
            <person name="Jeffries C."/>
            <person name="Lu M."/>
            <person name="Brettin T."/>
            <person name="Detter J."/>
            <person name="Goker M."/>
            <person name="Tindall B."/>
            <person name="Beck B."/>
            <person name="McDermott T."/>
            <person name="Woyke T."/>
            <person name="Bristow J."/>
            <person name="Eisen J."/>
            <person name="Markowitz V."/>
            <person name="Hugenholtz P."/>
            <person name="Kyrpides N."/>
            <person name="Klenk H."/>
            <person name="Cheng J."/>
        </authorList>
    </citation>
    <scope>NUCLEOTIDE SEQUENCE [LARGE SCALE GENOMIC DNA]</scope>
    <source>
        <strain evidence="4">ATCC BAA-798 / YNP1</strain>
    </source>
</reference>
<dbReference type="eggNOG" id="COG2362">
    <property type="taxonomic scope" value="Bacteria"/>
</dbReference>
<keyword evidence="2" id="KW-0862">Zinc</keyword>
<dbReference type="HOGENOM" id="CLU_086038_1_0_0"/>
<feature type="binding site" evidence="2">
    <location>
        <position position="8"/>
    </location>
    <ligand>
        <name>Zn(2+)</name>
        <dbReference type="ChEBI" id="CHEBI:29105"/>
        <label>1</label>
    </ligand>
</feature>
<keyword evidence="4" id="KW-1185">Reference proteome</keyword>
<protein>
    <submittedName>
        <fullName evidence="3">Peptidase M55 D-aminopeptidase</fullName>
    </submittedName>
</protein>
<dbReference type="CDD" id="cd08663">
    <property type="entry name" value="DAP_dppA_1"/>
    <property type="match status" value="1"/>
</dbReference>
<gene>
    <name evidence="3" type="ordered locus">Tter_0351</name>
</gene>
<sequence length="273" mass="29503">MRVYISADMEGISGVVHPSQIDPNGSDYLRGRRLQTGDVNAAIEGALQAGASEVIVNDSHWVQRNILLEDLHPCARLISGSTKRLGMVHGVEGADLALFIGYHAKHGTPYAIADHTWSSSCVDDLRLNGHSIGEFALNAYICGYFGVPVVMASGDQALENEAKALIPGIQVAVVKLATGRWAAECLPLSESRKLIRSCAKEAVSVRNIQPLSPPSPCEVELDLMVTEMADRAEYVPGVHRIGGRTIGFECEDIIKAFEMFRTVVNAASLFTPF</sequence>
<evidence type="ECO:0000313" key="4">
    <source>
        <dbReference type="Proteomes" id="UP000000323"/>
    </source>
</evidence>
<keyword evidence="2" id="KW-0479">Metal-binding</keyword>
<keyword evidence="3" id="KW-0031">Aminopeptidase</keyword>
<evidence type="ECO:0000256" key="1">
    <source>
        <dbReference type="PIRSR" id="PIRSR015853-1"/>
    </source>
</evidence>
<dbReference type="OrthoDB" id="9785420at2"/>
<dbReference type="Gene3D" id="3.30.1360.130">
    <property type="entry name" value="Dipeptide transport protein"/>
    <property type="match status" value="1"/>
</dbReference>
<evidence type="ECO:0000313" key="3">
    <source>
        <dbReference type="EMBL" id="ACZ41273.1"/>
    </source>
</evidence>
<dbReference type="STRING" id="525904.Tter_0351"/>
<dbReference type="InterPro" id="IPR027476">
    <property type="entry name" value="DppA_N"/>
</dbReference>
<accession>D1CEB7</accession>
<dbReference type="EMBL" id="CP001825">
    <property type="protein sequence ID" value="ACZ41273.1"/>
    <property type="molecule type" value="Genomic_DNA"/>
</dbReference>
<dbReference type="PIRSF" id="PIRSF015853">
    <property type="entry name" value="Pep_DppA"/>
    <property type="match status" value="1"/>
</dbReference>
<organism evidence="3 4">
    <name type="scientific">Thermobaculum terrenum (strain ATCC BAA-798 / CCMEE 7001 / YNP1)</name>
    <dbReference type="NCBI Taxonomy" id="525904"/>
    <lineage>
        <taxon>Bacteria</taxon>
        <taxon>Bacillati</taxon>
        <taxon>Chloroflexota</taxon>
        <taxon>Chloroflexia</taxon>
        <taxon>Candidatus Thermobaculales</taxon>
        <taxon>Candidatus Thermobaculaceae</taxon>
        <taxon>Thermobaculum</taxon>
    </lineage>
</organism>
<feature type="binding site" evidence="2">
    <location>
        <position position="103"/>
    </location>
    <ligand>
        <name>Zn(2+)</name>
        <dbReference type="ChEBI" id="CHEBI:29105"/>
        <label>2</label>
    </ligand>
</feature>
<name>D1CEB7_THET1</name>
<evidence type="ECO:0000256" key="2">
    <source>
        <dbReference type="PIRSR" id="PIRSR015853-2"/>
    </source>
</evidence>
<dbReference type="Gene3D" id="3.40.50.10780">
    <property type="entry name" value="Dipeptide transport protein"/>
    <property type="match status" value="1"/>
</dbReference>
<feature type="binding site" evidence="2">
    <location>
        <position position="60"/>
    </location>
    <ligand>
        <name>Zn(2+)</name>
        <dbReference type="ChEBI" id="CHEBI:29105"/>
        <label>2</label>
    </ligand>
</feature>
<dbReference type="SUPFAM" id="SSF63992">
    <property type="entry name" value="Dipeptide transport protein"/>
    <property type="match status" value="1"/>
</dbReference>